<dbReference type="PANTHER" id="PTHR13789:SF318">
    <property type="entry name" value="GERANYLGERANYL DIPHOSPHATE REDUCTASE"/>
    <property type="match status" value="1"/>
</dbReference>
<accession>A0A845M430</accession>
<evidence type="ECO:0000256" key="3">
    <source>
        <dbReference type="ARBA" id="ARBA00022827"/>
    </source>
</evidence>
<keyword evidence="3" id="KW-0274">FAD</keyword>
<feature type="domain" description="FAD-binding" evidence="6">
    <location>
        <begin position="5"/>
        <end position="350"/>
    </location>
</feature>
<proteinExistence type="predicted"/>
<dbReference type="RefSeq" id="WP_161352886.1">
    <property type="nucleotide sequence ID" value="NZ_WTUX01000019.1"/>
</dbReference>
<evidence type="ECO:0000256" key="1">
    <source>
        <dbReference type="ARBA" id="ARBA00001974"/>
    </source>
</evidence>
<reference evidence="7 8" key="1">
    <citation type="submission" date="2019-12" db="EMBL/GenBank/DDBJ databases">
        <title>Maritimibacter sp. nov. sp. isolated from sea sand.</title>
        <authorList>
            <person name="Kim J."/>
            <person name="Jeong S.E."/>
            <person name="Jung H.S."/>
            <person name="Jeon C.O."/>
        </authorList>
    </citation>
    <scope>NUCLEOTIDE SEQUENCE [LARGE SCALE GENOMIC DNA]</scope>
    <source>
        <strain evidence="7 8">DP07</strain>
    </source>
</reference>
<dbReference type="Gene3D" id="3.50.50.60">
    <property type="entry name" value="FAD/NAD(P)-binding domain"/>
    <property type="match status" value="1"/>
</dbReference>
<dbReference type="GO" id="GO:0071949">
    <property type="term" value="F:FAD binding"/>
    <property type="evidence" value="ECO:0007669"/>
    <property type="project" value="InterPro"/>
</dbReference>
<comment type="caution">
    <text evidence="7">The sequence shown here is derived from an EMBL/GenBank/DDBJ whole genome shotgun (WGS) entry which is preliminary data.</text>
</comment>
<dbReference type="Proteomes" id="UP000467322">
    <property type="component" value="Unassembled WGS sequence"/>
</dbReference>
<keyword evidence="5" id="KW-0503">Monooxygenase</keyword>
<evidence type="ECO:0000259" key="6">
    <source>
        <dbReference type="Pfam" id="PF01494"/>
    </source>
</evidence>
<dbReference type="GO" id="GO:0004497">
    <property type="term" value="F:monooxygenase activity"/>
    <property type="evidence" value="ECO:0007669"/>
    <property type="project" value="UniProtKB-KW"/>
</dbReference>
<dbReference type="InterPro" id="IPR036188">
    <property type="entry name" value="FAD/NAD-bd_sf"/>
</dbReference>
<dbReference type="SUPFAM" id="SSF51905">
    <property type="entry name" value="FAD/NAD(P)-binding domain"/>
    <property type="match status" value="1"/>
</dbReference>
<evidence type="ECO:0000313" key="7">
    <source>
        <dbReference type="EMBL" id="MZR14785.1"/>
    </source>
</evidence>
<protein>
    <submittedName>
        <fullName evidence="7">NAD(P)-binding protein</fullName>
    </submittedName>
</protein>
<sequence length="384" mass="41175">MTNLNIAIAGGGVGGMTAAIALQSLGHKVEIFEQAAAFGRVGADVNLTPNAVHALDGLGRGIGAALRETAARPDFRISRMWDDGRETSRLPMSTQAEKAYGAPQLTIHRADLLAALQAALAPGTIRFARAVTGYREEGPKVRPVFADGRDGDPVDVIIGADGIHSALRTQMFGADAPRFTGLVSWRAVVPRTAVAGLDNLDSFTKWWGPKADRQIVTFPLSRGEEIFVFATTPATDWTEEGWTLPGNVEDLRAAYADFHPDARALLDAVEEVTRSALHVREPMAAWSKGRATILGDAAHPMVPFMAQGACMAIEDAILLARALDERADDVPAALRLYEDSRRDRTAAVQRGSLANDWLKQGGNADWVYGYDAWATPLGEPAPTA</sequence>
<dbReference type="PRINTS" id="PR00420">
    <property type="entry name" value="RNGMNOXGNASE"/>
</dbReference>
<dbReference type="InterPro" id="IPR002938">
    <property type="entry name" value="FAD-bd"/>
</dbReference>
<evidence type="ECO:0000313" key="8">
    <source>
        <dbReference type="Proteomes" id="UP000467322"/>
    </source>
</evidence>
<gene>
    <name evidence="7" type="ORF">GQE99_17325</name>
</gene>
<dbReference type="SUPFAM" id="SSF54373">
    <property type="entry name" value="FAD-linked reductases, C-terminal domain"/>
    <property type="match status" value="1"/>
</dbReference>
<comment type="cofactor">
    <cofactor evidence="1">
        <name>FAD</name>
        <dbReference type="ChEBI" id="CHEBI:57692"/>
    </cofactor>
</comment>
<dbReference type="EMBL" id="WTUX01000019">
    <property type="protein sequence ID" value="MZR14785.1"/>
    <property type="molecule type" value="Genomic_DNA"/>
</dbReference>
<organism evidence="7 8">
    <name type="scientific">Maritimibacter harenae</name>
    <dbReference type="NCBI Taxonomy" id="2606218"/>
    <lineage>
        <taxon>Bacteria</taxon>
        <taxon>Pseudomonadati</taxon>
        <taxon>Pseudomonadota</taxon>
        <taxon>Alphaproteobacteria</taxon>
        <taxon>Rhodobacterales</taxon>
        <taxon>Roseobacteraceae</taxon>
        <taxon>Maritimibacter</taxon>
    </lineage>
</organism>
<evidence type="ECO:0000256" key="4">
    <source>
        <dbReference type="ARBA" id="ARBA00023002"/>
    </source>
</evidence>
<evidence type="ECO:0000256" key="2">
    <source>
        <dbReference type="ARBA" id="ARBA00022630"/>
    </source>
</evidence>
<evidence type="ECO:0000256" key="5">
    <source>
        <dbReference type="ARBA" id="ARBA00023033"/>
    </source>
</evidence>
<dbReference type="InterPro" id="IPR050493">
    <property type="entry name" value="FAD-dep_Monooxygenase_BioMet"/>
</dbReference>
<name>A0A845M430_9RHOB</name>
<keyword evidence="8" id="KW-1185">Reference proteome</keyword>
<dbReference type="PANTHER" id="PTHR13789">
    <property type="entry name" value="MONOOXYGENASE"/>
    <property type="match status" value="1"/>
</dbReference>
<dbReference type="AlphaFoldDB" id="A0A845M430"/>
<keyword evidence="4" id="KW-0560">Oxidoreductase</keyword>
<keyword evidence="2" id="KW-0285">Flavoprotein</keyword>
<dbReference type="Pfam" id="PF01494">
    <property type="entry name" value="FAD_binding_3"/>
    <property type="match status" value="1"/>
</dbReference>